<evidence type="ECO:0000313" key="1">
    <source>
        <dbReference type="EMBL" id="GFS27597.1"/>
    </source>
</evidence>
<comment type="caution">
    <text evidence="1">The sequence shown here is derived from an EMBL/GenBank/DDBJ whole genome shotgun (WGS) entry which is preliminary data.</text>
</comment>
<accession>A0AAV4K334</accession>
<evidence type="ECO:0000313" key="2">
    <source>
        <dbReference type="Proteomes" id="UP000762676"/>
    </source>
</evidence>
<protein>
    <submittedName>
        <fullName evidence="1">Uncharacterized protein</fullName>
    </submittedName>
</protein>
<proteinExistence type="predicted"/>
<dbReference type="Proteomes" id="UP000762676">
    <property type="component" value="Unassembled WGS sequence"/>
</dbReference>
<dbReference type="AlphaFoldDB" id="A0AAV4K334"/>
<name>A0AAV4K334_9GAST</name>
<organism evidence="1 2">
    <name type="scientific">Elysia marginata</name>
    <dbReference type="NCBI Taxonomy" id="1093978"/>
    <lineage>
        <taxon>Eukaryota</taxon>
        <taxon>Metazoa</taxon>
        <taxon>Spiralia</taxon>
        <taxon>Lophotrochozoa</taxon>
        <taxon>Mollusca</taxon>
        <taxon>Gastropoda</taxon>
        <taxon>Heterobranchia</taxon>
        <taxon>Euthyneura</taxon>
        <taxon>Panpulmonata</taxon>
        <taxon>Sacoglossa</taxon>
        <taxon>Placobranchoidea</taxon>
        <taxon>Plakobranchidae</taxon>
        <taxon>Elysia</taxon>
    </lineage>
</organism>
<sequence length="163" mass="18141">MPITRRHFGWCALNQPHSGDLAFPLAVRQSKLSTGWGYVVETTAPTPMCCLSLASLVNVNVWIGRLATFIKAVDVLPWRELEVGWKVPSQIVSALLSLCDPYCCPPCHDSAACVCVCVWLLIRGNTLKNRPYTHWKVHKGVGGRTPHEAATCKIQVTEYQEPR</sequence>
<gene>
    <name evidence="1" type="ORF">ElyMa_005285200</name>
</gene>
<dbReference type="EMBL" id="BMAT01010543">
    <property type="protein sequence ID" value="GFS27597.1"/>
    <property type="molecule type" value="Genomic_DNA"/>
</dbReference>
<reference evidence="1 2" key="1">
    <citation type="journal article" date="2021" name="Elife">
        <title>Chloroplast acquisition without the gene transfer in kleptoplastic sea slugs, Plakobranchus ocellatus.</title>
        <authorList>
            <person name="Maeda T."/>
            <person name="Takahashi S."/>
            <person name="Yoshida T."/>
            <person name="Shimamura S."/>
            <person name="Takaki Y."/>
            <person name="Nagai Y."/>
            <person name="Toyoda A."/>
            <person name="Suzuki Y."/>
            <person name="Arimoto A."/>
            <person name="Ishii H."/>
            <person name="Satoh N."/>
            <person name="Nishiyama T."/>
            <person name="Hasebe M."/>
            <person name="Maruyama T."/>
            <person name="Minagawa J."/>
            <person name="Obokata J."/>
            <person name="Shigenobu S."/>
        </authorList>
    </citation>
    <scope>NUCLEOTIDE SEQUENCE [LARGE SCALE GENOMIC DNA]</scope>
</reference>
<keyword evidence="2" id="KW-1185">Reference proteome</keyword>